<evidence type="ECO:0000256" key="7">
    <source>
        <dbReference type="SAM" id="MobiDB-lite"/>
    </source>
</evidence>
<dbReference type="SUPFAM" id="SSF48264">
    <property type="entry name" value="Cytochrome P450"/>
    <property type="match status" value="1"/>
</dbReference>
<dbReference type="PRINTS" id="PR00463">
    <property type="entry name" value="EP450I"/>
</dbReference>
<dbReference type="PANTHER" id="PTHR24305">
    <property type="entry name" value="CYTOCHROME P450"/>
    <property type="match status" value="1"/>
</dbReference>
<comment type="caution">
    <text evidence="8">The sequence shown here is derived from an EMBL/GenBank/DDBJ whole genome shotgun (WGS) entry which is preliminary data.</text>
</comment>
<dbReference type="GO" id="GO:0020037">
    <property type="term" value="F:heme binding"/>
    <property type="evidence" value="ECO:0007669"/>
    <property type="project" value="InterPro"/>
</dbReference>
<keyword evidence="5 6" id="KW-0408">Iron</keyword>
<evidence type="ECO:0000256" key="1">
    <source>
        <dbReference type="ARBA" id="ARBA00001971"/>
    </source>
</evidence>
<organism evidence="8 9">
    <name type="scientific">Lachnellula arida</name>
    <dbReference type="NCBI Taxonomy" id="1316785"/>
    <lineage>
        <taxon>Eukaryota</taxon>
        <taxon>Fungi</taxon>
        <taxon>Dikarya</taxon>
        <taxon>Ascomycota</taxon>
        <taxon>Pezizomycotina</taxon>
        <taxon>Leotiomycetes</taxon>
        <taxon>Helotiales</taxon>
        <taxon>Lachnaceae</taxon>
        <taxon>Lachnellula</taxon>
    </lineage>
</organism>
<evidence type="ECO:0000313" key="9">
    <source>
        <dbReference type="Proteomes" id="UP000469559"/>
    </source>
</evidence>
<dbReference type="OrthoDB" id="1470350at2759"/>
<dbReference type="EMBL" id="QGMF01000528">
    <property type="protein sequence ID" value="TVY15286.1"/>
    <property type="molecule type" value="Genomic_DNA"/>
</dbReference>
<evidence type="ECO:0000256" key="4">
    <source>
        <dbReference type="ARBA" id="ARBA00022723"/>
    </source>
</evidence>
<dbReference type="AlphaFoldDB" id="A0A8T9B798"/>
<reference evidence="8 9" key="1">
    <citation type="submission" date="2018-05" db="EMBL/GenBank/DDBJ databases">
        <title>Whole genome sequencing for identification of molecular markers to develop diagnostic detection tools for the regulated plant pathogen Lachnellula willkommii.</title>
        <authorList>
            <person name="Giroux E."/>
            <person name="Bilodeau G."/>
        </authorList>
    </citation>
    <scope>NUCLEOTIDE SEQUENCE [LARGE SCALE GENOMIC DNA]</scope>
    <source>
        <strain evidence="8 9">CBS 203.66</strain>
    </source>
</reference>
<gene>
    <name evidence="8" type="primary">FUM2</name>
    <name evidence="8" type="ORF">LARI1_G006250</name>
</gene>
<protein>
    <submittedName>
        <fullName evidence="8">Cytochrome P450 monooxygenase FUM2</fullName>
    </submittedName>
</protein>
<dbReference type="GO" id="GO:0005506">
    <property type="term" value="F:iron ion binding"/>
    <property type="evidence" value="ECO:0007669"/>
    <property type="project" value="InterPro"/>
</dbReference>
<dbReference type="GO" id="GO:0016705">
    <property type="term" value="F:oxidoreductase activity, acting on paired donors, with incorporation or reduction of molecular oxygen"/>
    <property type="evidence" value="ECO:0007669"/>
    <property type="project" value="InterPro"/>
</dbReference>
<name>A0A8T9B798_9HELO</name>
<dbReference type="GO" id="GO:0004497">
    <property type="term" value="F:monooxygenase activity"/>
    <property type="evidence" value="ECO:0007669"/>
    <property type="project" value="UniProtKB-KW"/>
</dbReference>
<evidence type="ECO:0000256" key="2">
    <source>
        <dbReference type="ARBA" id="ARBA00010617"/>
    </source>
</evidence>
<dbReference type="InterPro" id="IPR050121">
    <property type="entry name" value="Cytochrome_P450_monoxygenase"/>
</dbReference>
<dbReference type="PANTHER" id="PTHR24305:SF210">
    <property type="entry name" value="CYTOCHROME P450 MONOOXYGENASE ASQL-RELATED"/>
    <property type="match status" value="1"/>
</dbReference>
<evidence type="ECO:0000256" key="5">
    <source>
        <dbReference type="ARBA" id="ARBA00023004"/>
    </source>
</evidence>
<evidence type="ECO:0000256" key="3">
    <source>
        <dbReference type="ARBA" id="ARBA00022617"/>
    </source>
</evidence>
<keyword evidence="3 6" id="KW-0349">Heme</keyword>
<evidence type="ECO:0000313" key="8">
    <source>
        <dbReference type="EMBL" id="TVY15286.1"/>
    </source>
</evidence>
<dbReference type="InterPro" id="IPR001128">
    <property type="entry name" value="Cyt_P450"/>
</dbReference>
<dbReference type="Pfam" id="PF00067">
    <property type="entry name" value="p450"/>
    <property type="match status" value="1"/>
</dbReference>
<keyword evidence="8" id="KW-0560">Oxidoreductase</keyword>
<keyword evidence="9" id="KW-1185">Reference proteome</keyword>
<accession>A0A8T9B798</accession>
<feature type="binding site" description="axial binding residue" evidence="6">
    <location>
        <position position="48"/>
    </location>
    <ligand>
        <name>heme</name>
        <dbReference type="ChEBI" id="CHEBI:30413"/>
    </ligand>
    <ligandPart>
        <name>Fe</name>
        <dbReference type="ChEBI" id="CHEBI:18248"/>
    </ligandPart>
</feature>
<keyword evidence="4 6" id="KW-0479">Metal-binding</keyword>
<feature type="region of interest" description="Disordered" evidence="7">
    <location>
        <begin position="1"/>
        <end position="20"/>
    </location>
</feature>
<dbReference type="Gene3D" id="1.10.630.10">
    <property type="entry name" value="Cytochrome P450"/>
    <property type="match status" value="1"/>
</dbReference>
<evidence type="ECO:0000256" key="6">
    <source>
        <dbReference type="PIRSR" id="PIRSR602401-1"/>
    </source>
</evidence>
<comment type="similarity">
    <text evidence="2">Belongs to the cytochrome P450 family.</text>
</comment>
<comment type="cofactor">
    <cofactor evidence="1 6">
        <name>heme</name>
        <dbReference type="ChEBI" id="CHEBI:30413"/>
    </cofactor>
</comment>
<feature type="compositionally biased region" description="Polar residues" evidence="7">
    <location>
        <begin position="1"/>
        <end position="15"/>
    </location>
</feature>
<dbReference type="InterPro" id="IPR036396">
    <property type="entry name" value="Cyt_P450_sf"/>
</dbReference>
<proteinExistence type="inferred from homology"/>
<dbReference type="InterPro" id="IPR002401">
    <property type="entry name" value="Cyt_P450_E_grp-I"/>
</dbReference>
<dbReference type="Proteomes" id="UP000469559">
    <property type="component" value="Unassembled WGS sequence"/>
</dbReference>
<keyword evidence="8" id="KW-0503">Monooxygenase</keyword>
<sequence>MSHFTTYHSASNFTDPETFAPSRWLDDPHFASDKRSALQPFSVGPSNCIGQHLAMAEMRAILARMLWHFDISLCEESARWNDQKVFIFWDKPDLIVTLRERKD</sequence>